<reference evidence="3" key="1">
    <citation type="journal article" date="2017" name="Nucleic Acids Res.">
        <title>Proteogenomics produces comprehensive and highly accurate protein-coding gene annotation in a complete genome assembly of Malassezia sympodialis.</title>
        <authorList>
            <person name="Zhu Y."/>
            <person name="Engstroem P.G."/>
            <person name="Tellgren-Roth C."/>
            <person name="Baudo C.D."/>
            <person name="Kennell J.C."/>
            <person name="Sun S."/>
            <person name="Billmyre R.B."/>
            <person name="Schroeder M.S."/>
            <person name="Andersson A."/>
            <person name="Holm T."/>
            <person name="Sigurgeirsson B."/>
            <person name="Wu G."/>
            <person name="Sankaranarayanan S.R."/>
            <person name="Siddharthan R."/>
            <person name="Sanyal K."/>
            <person name="Lundeberg J."/>
            <person name="Nystedt B."/>
            <person name="Boekhout T."/>
            <person name="Dawson T.L. Jr."/>
            <person name="Heitman J."/>
            <person name="Scheynius A."/>
            <person name="Lehtioe J."/>
        </authorList>
    </citation>
    <scope>NUCLEOTIDE SEQUENCE [LARGE SCALE GENOMIC DNA]</scope>
    <source>
        <strain evidence="3">ATCC 42132</strain>
    </source>
</reference>
<dbReference type="Proteomes" id="UP000186303">
    <property type="component" value="Chromosome 6"/>
</dbReference>
<protein>
    <submittedName>
        <fullName evidence="2">Uncharacterized protein</fullName>
    </submittedName>
</protein>
<organism evidence="2 3">
    <name type="scientific">Malassezia sympodialis (strain ATCC 42132)</name>
    <name type="common">Atopic eczema-associated yeast</name>
    <dbReference type="NCBI Taxonomy" id="1230383"/>
    <lineage>
        <taxon>Eukaryota</taxon>
        <taxon>Fungi</taxon>
        <taxon>Dikarya</taxon>
        <taxon>Basidiomycota</taxon>
        <taxon>Ustilaginomycotina</taxon>
        <taxon>Malasseziomycetes</taxon>
        <taxon>Malasseziales</taxon>
        <taxon>Malasseziaceae</taxon>
        <taxon>Malassezia</taxon>
    </lineage>
</organism>
<dbReference type="OrthoDB" id="5410040at2759"/>
<name>A0A1M8AA05_MALS4</name>
<dbReference type="VEuPathDB" id="FungiDB:MSYG_3676"/>
<sequence>MRSWRSMLPAKLRTRRSMESTVYAMTFLAALVTVSVSASTILPCPANGYGTLTDRLHPANRGAMMEESEKRESTNGFTPEQLPIRGLGQRAYLTKRDGWIEINERPSLFSWRRWTST</sequence>
<dbReference type="EMBL" id="LT671826">
    <property type="protein sequence ID" value="SHO79326.1"/>
    <property type="molecule type" value="Genomic_DNA"/>
</dbReference>
<dbReference type="AlphaFoldDB" id="A0A1M8AA05"/>
<gene>
    <name evidence="2" type="ORF">MSYG_3676</name>
</gene>
<accession>A0A1M8AA05</accession>
<evidence type="ECO:0000256" key="1">
    <source>
        <dbReference type="SAM" id="MobiDB-lite"/>
    </source>
</evidence>
<keyword evidence="3" id="KW-1185">Reference proteome</keyword>
<dbReference type="OMA" id="KGGWIEI"/>
<proteinExistence type="predicted"/>
<evidence type="ECO:0000313" key="2">
    <source>
        <dbReference type="EMBL" id="SHO79326.1"/>
    </source>
</evidence>
<evidence type="ECO:0000313" key="3">
    <source>
        <dbReference type="Proteomes" id="UP000186303"/>
    </source>
</evidence>
<feature type="region of interest" description="Disordered" evidence="1">
    <location>
        <begin position="63"/>
        <end position="82"/>
    </location>
</feature>